<sequence length="143" mass="14755">MGLRVVDASLLLVLAAAVLVNVGTAGASESGSVRSGLGSGSDFRVRTLLQTGTDRGRFPDCSRNASACLDPKLTPDGPDCCFGRCFNIRTSANHCGGCGNLCGYRQSCCSGRCVNLLIDELNCGRCGVVCDDACENGICGYSS</sequence>
<name>A0A2R6WGL1_MARPO</name>
<feature type="signal peptide" evidence="3">
    <location>
        <begin position="1"/>
        <end position="27"/>
    </location>
</feature>
<evidence type="ECO:0000256" key="1">
    <source>
        <dbReference type="ARBA" id="ARBA00006010"/>
    </source>
</evidence>
<dbReference type="Gramene" id="Mp5g11400.1">
    <property type="protein sequence ID" value="Mp5g11400.1.cds1"/>
    <property type="gene ID" value="Mp5g11400"/>
</dbReference>
<evidence type="ECO:0000313" key="4">
    <source>
        <dbReference type="EMBL" id="PTQ32992.1"/>
    </source>
</evidence>
<evidence type="ECO:0000256" key="3">
    <source>
        <dbReference type="SAM" id="SignalP"/>
    </source>
</evidence>
<dbReference type="Proteomes" id="UP000244005">
    <property type="component" value="Unassembled WGS sequence"/>
</dbReference>
<evidence type="ECO:0000313" key="5">
    <source>
        <dbReference type="Proteomes" id="UP000244005"/>
    </source>
</evidence>
<accession>A0A2R6WGL1</accession>
<keyword evidence="5" id="KW-1185">Reference proteome</keyword>
<organism evidence="4 5">
    <name type="scientific">Marchantia polymorpha</name>
    <name type="common">Common liverwort</name>
    <name type="synonym">Marchantia aquatica</name>
    <dbReference type="NCBI Taxonomy" id="3197"/>
    <lineage>
        <taxon>Eukaryota</taxon>
        <taxon>Viridiplantae</taxon>
        <taxon>Streptophyta</taxon>
        <taxon>Embryophyta</taxon>
        <taxon>Marchantiophyta</taxon>
        <taxon>Marchantiopsida</taxon>
        <taxon>Marchantiidae</taxon>
        <taxon>Marchantiales</taxon>
        <taxon>Marchantiaceae</taxon>
        <taxon>Marchantia</taxon>
    </lineage>
</organism>
<keyword evidence="2 3" id="KW-0732">Signal</keyword>
<dbReference type="OrthoDB" id="5421723at2759"/>
<reference evidence="5" key="1">
    <citation type="journal article" date="2017" name="Cell">
        <title>Insights into land plant evolution garnered from the Marchantia polymorpha genome.</title>
        <authorList>
            <person name="Bowman J.L."/>
            <person name="Kohchi T."/>
            <person name="Yamato K.T."/>
            <person name="Jenkins J."/>
            <person name="Shu S."/>
            <person name="Ishizaki K."/>
            <person name="Yamaoka S."/>
            <person name="Nishihama R."/>
            <person name="Nakamura Y."/>
            <person name="Berger F."/>
            <person name="Adam C."/>
            <person name="Aki S.S."/>
            <person name="Althoff F."/>
            <person name="Araki T."/>
            <person name="Arteaga-Vazquez M.A."/>
            <person name="Balasubrmanian S."/>
            <person name="Barry K."/>
            <person name="Bauer D."/>
            <person name="Boehm C.R."/>
            <person name="Briginshaw L."/>
            <person name="Caballero-Perez J."/>
            <person name="Catarino B."/>
            <person name="Chen F."/>
            <person name="Chiyoda S."/>
            <person name="Chovatia M."/>
            <person name="Davies K.M."/>
            <person name="Delmans M."/>
            <person name="Demura T."/>
            <person name="Dierschke T."/>
            <person name="Dolan L."/>
            <person name="Dorantes-Acosta A.E."/>
            <person name="Eklund D.M."/>
            <person name="Florent S.N."/>
            <person name="Flores-Sandoval E."/>
            <person name="Fujiyama A."/>
            <person name="Fukuzawa H."/>
            <person name="Galik B."/>
            <person name="Grimanelli D."/>
            <person name="Grimwood J."/>
            <person name="Grossniklaus U."/>
            <person name="Hamada T."/>
            <person name="Haseloff J."/>
            <person name="Hetherington A.J."/>
            <person name="Higo A."/>
            <person name="Hirakawa Y."/>
            <person name="Hundley H.N."/>
            <person name="Ikeda Y."/>
            <person name="Inoue K."/>
            <person name="Inoue S.I."/>
            <person name="Ishida S."/>
            <person name="Jia Q."/>
            <person name="Kakita M."/>
            <person name="Kanazawa T."/>
            <person name="Kawai Y."/>
            <person name="Kawashima T."/>
            <person name="Kennedy M."/>
            <person name="Kinose K."/>
            <person name="Kinoshita T."/>
            <person name="Kohara Y."/>
            <person name="Koide E."/>
            <person name="Komatsu K."/>
            <person name="Kopischke S."/>
            <person name="Kubo M."/>
            <person name="Kyozuka J."/>
            <person name="Lagercrantz U."/>
            <person name="Lin S.S."/>
            <person name="Lindquist E."/>
            <person name="Lipzen A.M."/>
            <person name="Lu C.W."/>
            <person name="De Luna E."/>
            <person name="Martienssen R.A."/>
            <person name="Minamino N."/>
            <person name="Mizutani M."/>
            <person name="Mizutani M."/>
            <person name="Mochizuki N."/>
            <person name="Monte I."/>
            <person name="Mosher R."/>
            <person name="Nagasaki H."/>
            <person name="Nakagami H."/>
            <person name="Naramoto S."/>
            <person name="Nishitani K."/>
            <person name="Ohtani M."/>
            <person name="Okamoto T."/>
            <person name="Okumura M."/>
            <person name="Phillips J."/>
            <person name="Pollak B."/>
            <person name="Reinders A."/>
            <person name="Rovekamp M."/>
            <person name="Sano R."/>
            <person name="Sawa S."/>
            <person name="Schmid M.W."/>
            <person name="Shirakawa M."/>
            <person name="Solano R."/>
            <person name="Spunde A."/>
            <person name="Suetsugu N."/>
            <person name="Sugano S."/>
            <person name="Sugiyama A."/>
            <person name="Sun R."/>
            <person name="Suzuki Y."/>
            <person name="Takenaka M."/>
            <person name="Takezawa D."/>
            <person name="Tomogane H."/>
            <person name="Tsuzuki M."/>
            <person name="Ueda T."/>
            <person name="Umeda M."/>
            <person name="Ward J.M."/>
            <person name="Watanabe Y."/>
            <person name="Yazaki K."/>
            <person name="Yokoyama R."/>
            <person name="Yoshitake Y."/>
            <person name="Yotsui I."/>
            <person name="Zachgo S."/>
            <person name="Schmutz J."/>
        </authorList>
    </citation>
    <scope>NUCLEOTIDE SEQUENCE [LARGE SCALE GENOMIC DNA]</scope>
    <source>
        <strain evidence="5">Tak-1</strain>
    </source>
</reference>
<dbReference type="PANTHER" id="PTHR33227">
    <property type="entry name" value="STIGMA-SPECIFIC STIG1-LIKE PROTEIN 3"/>
    <property type="match status" value="1"/>
</dbReference>
<evidence type="ECO:0008006" key="6">
    <source>
        <dbReference type="Google" id="ProtNLM"/>
    </source>
</evidence>
<dbReference type="PANTHER" id="PTHR33227:SF48">
    <property type="entry name" value="STIGMA-SPECIFIC STIG1-LIKE PROTEIN 4"/>
    <property type="match status" value="1"/>
</dbReference>
<dbReference type="Pfam" id="PF04885">
    <property type="entry name" value="Stig1"/>
    <property type="match status" value="1"/>
</dbReference>
<protein>
    <recommendedName>
        <fullName evidence="6">4Fe-4S ferredoxin-type domain-containing protein</fullName>
    </recommendedName>
</protein>
<gene>
    <name evidence="4" type="ORF">MARPO_0093s0063</name>
</gene>
<dbReference type="AlphaFoldDB" id="A0A2R6WGL1"/>
<feature type="chain" id="PRO_5015320731" description="4Fe-4S ferredoxin-type domain-containing protein" evidence="3">
    <location>
        <begin position="28"/>
        <end position="143"/>
    </location>
</feature>
<dbReference type="InterPro" id="IPR006969">
    <property type="entry name" value="Stig-like"/>
</dbReference>
<proteinExistence type="inferred from homology"/>
<evidence type="ECO:0000256" key="2">
    <source>
        <dbReference type="ARBA" id="ARBA00022729"/>
    </source>
</evidence>
<dbReference type="EMBL" id="KZ772765">
    <property type="protein sequence ID" value="PTQ32992.1"/>
    <property type="molecule type" value="Genomic_DNA"/>
</dbReference>
<comment type="similarity">
    <text evidence="1">Belongs to the STIG1 family.</text>
</comment>